<evidence type="ECO:0000256" key="3">
    <source>
        <dbReference type="ARBA" id="ARBA00022729"/>
    </source>
</evidence>
<feature type="disulfide bond" evidence="5">
    <location>
        <begin position="98"/>
        <end position="110"/>
    </location>
</feature>
<evidence type="ECO:0000256" key="2">
    <source>
        <dbReference type="ARBA" id="ARBA00022525"/>
    </source>
</evidence>
<sequence length="125" mass="13111">MKFITAIAAFAGAAAALTTEQVKVSDISIRDNDGIQAASFKLNGTIDCSLDKPKSGSCSNKKYNFGINGTDSDYTLSLYHELGLAAGIWGHAKAPVVCRAGGNGPDDFVCSQVDDLTMKLSFNGQ</sequence>
<keyword evidence="3 6" id="KW-0732">Signal</keyword>
<evidence type="ECO:0000256" key="5">
    <source>
        <dbReference type="PROSITE-ProRule" id="PRU01243"/>
    </source>
</evidence>
<keyword evidence="4 5" id="KW-1015">Disulfide bond</keyword>
<evidence type="ECO:0000259" key="7">
    <source>
        <dbReference type="PROSITE" id="PS51895"/>
    </source>
</evidence>
<dbReference type="Gene3D" id="2.40.350.20">
    <property type="match status" value="1"/>
</dbReference>
<evidence type="ECO:0000256" key="6">
    <source>
        <dbReference type="SAM" id="SignalP"/>
    </source>
</evidence>
<feature type="chain" id="PRO_5025512721" description="AA1-like domain-containing protein" evidence="6">
    <location>
        <begin position="17"/>
        <end position="125"/>
    </location>
</feature>
<dbReference type="GO" id="GO:0005576">
    <property type="term" value="C:extracellular region"/>
    <property type="evidence" value="ECO:0007669"/>
    <property type="project" value="UniProtKB-SubCell"/>
</dbReference>
<reference evidence="8" key="1">
    <citation type="journal article" date="2020" name="Stud. Mycol.">
        <title>101 Dothideomycetes genomes: a test case for predicting lifestyles and emergence of pathogens.</title>
        <authorList>
            <person name="Haridas S."/>
            <person name="Albert R."/>
            <person name="Binder M."/>
            <person name="Bloem J."/>
            <person name="Labutti K."/>
            <person name="Salamov A."/>
            <person name="Andreopoulos B."/>
            <person name="Baker S."/>
            <person name="Barry K."/>
            <person name="Bills G."/>
            <person name="Bluhm B."/>
            <person name="Cannon C."/>
            <person name="Castanera R."/>
            <person name="Culley D."/>
            <person name="Daum C."/>
            <person name="Ezra D."/>
            <person name="Gonzalez J."/>
            <person name="Henrissat B."/>
            <person name="Kuo A."/>
            <person name="Liang C."/>
            <person name="Lipzen A."/>
            <person name="Lutzoni F."/>
            <person name="Magnuson J."/>
            <person name="Mondo S."/>
            <person name="Nolan M."/>
            <person name="Ohm R."/>
            <person name="Pangilinan J."/>
            <person name="Park H.-J."/>
            <person name="Ramirez L."/>
            <person name="Alfaro M."/>
            <person name="Sun H."/>
            <person name="Tritt A."/>
            <person name="Yoshinaga Y."/>
            <person name="Zwiers L.-H."/>
            <person name="Turgeon B."/>
            <person name="Goodwin S."/>
            <person name="Spatafora J."/>
            <person name="Crous P."/>
            <person name="Grigoriev I."/>
        </authorList>
    </citation>
    <scope>NUCLEOTIDE SEQUENCE</scope>
    <source>
        <strain evidence="8">CBS 121410</strain>
    </source>
</reference>
<dbReference type="InterPro" id="IPR032382">
    <property type="entry name" value="AltA1"/>
</dbReference>
<accession>A0A6A5YCR9</accession>
<proteinExistence type="predicted"/>
<dbReference type="Pfam" id="PF16541">
    <property type="entry name" value="AltA1"/>
    <property type="match status" value="1"/>
</dbReference>
<comment type="subcellular location">
    <subcellularLocation>
        <location evidence="1">Secreted</location>
    </subcellularLocation>
</comment>
<dbReference type="Proteomes" id="UP000799776">
    <property type="component" value="Unassembled WGS sequence"/>
</dbReference>
<evidence type="ECO:0000313" key="8">
    <source>
        <dbReference type="EMBL" id="KAF2089469.1"/>
    </source>
</evidence>
<keyword evidence="2" id="KW-0964">Secreted</keyword>
<gene>
    <name evidence="8" type="ORF">K490DRAFT_63604</name>
</gene>
<evidence type="ECO:0000256" key="4">
    <source>
        <dbReference type="ARBA" id="ARBA00023157"/>
    </source>
</evidence>
<protein>
    <recommendedName>
        <fullName evidence="7">AA1-like domain-containing protein</fullName>
    </recommendedName>
</protein>
<keyword evidence="9" id="KW-1185">Reference proteome</keyword>
<evidence type="ECO:0000313" key="9">
    <source>
        <dbReference type="Proteomes" id="UP000799776"/>
    </source>
</evidence>
<feature type="signal peptide" evidence="6">
    <location>
        <begin position="1"/>
        <end position="16"/>
    </location>
</feature>
<feature type="domain" description="AA1-like" evidence="7">
    <location>
        <begin position="17"/>
        <end position="123"/>
    </location>
</feature>
<dbReference type="EMBL" id="ML978714">
    <property type="protein sequence ID" value="KAF2089469.1"/>
    <property type="molecule type" value="Genomic_DNA"/>
</dbReference>
<dbReference type="PROSITE" id="PS51895">
    <property type="entry name" value="AA1"/>
    <property type="match status" value="1"/>
</dbReference>
<name>A0A6A5YCR9_9PEZI</name>
<evidence type="ECO:0000256" key="1">
    <source>
        <dbReference type="ARBA" id="ARBA00004613"/>
    </source>
</evidence>
<comment type="caution">
    <text evidence="5">Lacks conserved residue(s) required for the propagation of feature annotation.</text>
</comment>
<dbReference type="OrthoDB" id="3928926at2759"/>
<organism evidence="8 9">
    <name type="scientific">Saccharata proteae CBS 121410</name>
    <dbReference type="NCBI Taxonomy" id="1314787"/>
    <lineage>
        <taxon>Eukaryota</taxon>
        <taxon>Fungi</taxon>
        <taxon>Dikarya</taxon>
        <taxon>Ascomycota</taxon>
        <taxon>Pezizomycotina</taxon>
        <taxon>Dothideomycetes</taxon>
        <taxon>Dothideomycetes incertae sedis</taxon>
        <taxon>Botryosphaeriales</taxon>
        <taxon>Saccharataceae</taxon>
        <taxon>Saccharata</taxon>
    </lineage>
</organism>
<dbReference type="AlphaFoldDB" id="A0A6A5YCR9"/>